<dbReference type="Bgee" id="ENSELUG00000022567">
    <property type="expression patterns" value="Expressed in nose and 7 other cell types or tissues"/>
</dbReference>
<dbReference type="GO" id="GO:0033210">
    <property type="term" value="P:leptin-mediated signaling pathway"/>
    <property type="evidence" value="ECO:0007669"/>
    <property type="project" value="Ensembl"/>
</dbReference>
<keyword evidence="7" id="KW-0325">Glycoprotein</keyword>
<evidence type="ECO:0000256" key="6">
    <source>
        <dbReference type="ARBA" id="ARBA00023170"/>
    </source>
</evidence>
<dbReference type="SUPFAM" id="SSF49265">
    <property type="entry name" value="Fibronectin type III"/>
    <property type="match status" value="2"/>
</dbReference>
<feature type="signal peptide" evidence="10">
    <location>
        <begin position="1"/>
        <end position="23"/>
    </location>
</feature>
<dbReference type="CDD" id="cd00063">
    <property type="entry name" value="FN3"/>
    <property type="match status" value="1"/>
</dbReference>
<dbReference type="InterPro" id="IPR013783">
    <property type="entry name" value="Ig-like_fold"/>
</dbReference>
<reference evidence="12" key="2">
    <citation type="submission" date="2020-02" db="EMBL/GenBank/DDBJ databases">
        <title>Esox lucius (northern pike) genome, fEsoLuc1, primary haplotype.</title>
        <authorList>
            <person name="Myers G."/>
            <person name="Karagic N."/>
            <person name="Meyer A."/>
            <person name="Pippel M."/>
            <person name="Reichard M."/>
            <person name="Winkler S."/>
            <person name="Tracey A."/>
            <person name="Sims Y."/>
            <person name="Howe K."/>
            <person name="Rhie A."/>
            <person name="Formenti G."/>
            <person name="Durbin R."/>
            <person name="Fedrigo O."/>
            <person name="Jarvis E.D."/>
        </authorList>
    </citation>
    <scope>NUCLEOTIDE SEQUENCE [LARGE SCALE GENOMIC DNA]</scope>
</reference>
<dbReference type="Proteomes" id="UP000265140">
    <property type="component" value="Chromosome 8"/>
</dbReference>
<dbReference type="InterPro" id="IPR010457">
    <property type="entry name" value="IgC2-like_lig-bd"/>
</dbReference>
<dbReference type="InterPro" id="IPR003961">
    <property type="entry name" value="FN3_dom"/>
</dbReference>
<dbReference type="GO" id="GO:0048839">
    <property type="term" value="P:inner ear development"/>
    <property type="evidence" value="ECO:0007669"/>
    <property type="project" value="Ensembl"/>
</dbReference>
<dbReference type="Gene3D" id="2.60.40.10">
    <property type="entry name" value="Immunoglobulins"/>
    <property type="match status" value="4"/>
</dbReference>
<evidence type="ECO:0000256" key="7">
    <source>
        <dbReference type="ARBA" id="ARBA00023180"/>
    </source>
</evidence>
<feature type="region of interest" description="Disordered" evidence="8">
    <location>
        <begin position="893"/>
        <end position="930"/>
    </location>
</feature>
<evidence type="ECO:0000313" key="12">
    <source>
        <dbReference type="Ensembl" id="ENSELUP00000041617.2"/>
    </source>
</evidence>
<comment type="subcellular location">
    <subcellularLocation>
        <location evidence="1">Membrane</location>
        <topology evidence="1">Single-pass type I membrane protein</topology>
    </subcellularLocation>
</comment>
<evidence type="ECO:0000256" key="4">
    <source>
        <dbReference type="ARBA" id="ARBA00022989"/>
    </source>
</evidence>
<dbReference type="GO" id="GO:0009897">
    <property type="term" value="C:external side of plasma membrane"/>
    <property type="evidence" value="ECO:0007669"/>
    <property type="project" value="TreeGrafter"/>
</dbReference>
<dbReference type="PANTHER" id="PTHR23037:SF44">
    <property type="entry name" value="LEPTIN RECEPTOR"/>
    <property type="match status" value="1"/>
</dbReference>
<evidence type="ECO:0000256" key="3">
    <source>
        <dbReference type="ARBA" id="ARBA00022729"/>
    </source>
</evidence>
<reference evidence="12" key="3">
    <citation type="submission" date="2025-08" db="UniProtKB">
        <authorList>
            <consortium name="Ensembl"/>
        </authorList>
    </citation>
    <scope>IDENTIFICATION</scope>
</reference>
<evidence type="ECO:0000256" key="10">
    <source>
        <dbReference type="SAM" id="SignalP"/>
    </source>
</evidence>
<keyword evidence="6" id="KW-0675">Receptor</keyword>
<proteinExistence type="predicted"/>
<feature type="region of interest" description="Disordered" evidence="8">
    <location>
        <begin position="990"/>
        <end position="1017"/>
    </location>
</feature>
<protein>
    <recommendedName>
        <fullName evidence="11">Fibronectin type-III domain-containing protein</fullName>
    </recommendedName>
</protein>
<accession>A0A3P9ALI2</accession>
<dbReference type="Pfam" id="PF18589">
    <property type="entry name" value="ObR_Ig"/>
    <property type="match status" value="1"/>
</dbReference>
<dbReference type="GO" id="GO:0030097">
    <property type="term" value="P:hemopoiesis"/>
    <property type="evidence" value="ECO:0007669"/>
    <property type="project" value="TreeGrafter"/>
</dbReference>
<dbReference type="GO" id="GO:0007399">
    <property type="term" value="P:nervous system development"/>
    <property type="evidence" value="ECO:0007669"/>
    <property type="project" value="Ensembl"/>
</dbReference>
<feature type="compositionally biased region" description="Low complexity" evidence="8">
    <location>
        <begin position="999"/>
        <end position="1017"/>
    </location>
</feature>
<evidence type="ECO:0000256" key="8">
    <source>
        <dbReference type="SAM" id="MobiDB-lite"/>
    </source>
</evidence>
<feature type="transmembrane region" description="Helical" evidence="9">
    <location>
        <begin position="811"/>
        <end position="833"/>
    </location>
</feature>
<dbReference type="GO" id="GO:0004896">
    <property type="term" value="F:cytokine receptor activity"/>
    <property type="evidence" value="ECO:0007669"/>
    <property type="project" value="TreeGrafter"/>
</dbReference>
<evidence type="ECO:0000256" key="1">
    <source>
        <dbReference type="ARBA" id="ARBA00004479"/>
    </source>
</evidence>
<feature type="compositionally biased region" description="Basic and acidic residues" evidence="8">
    <location>
        <begin position="52"/>
        <end position="62"/>
    </location>
</feature>
<feature type="domain" description="Fibronectin type-III" evidence="11">
    <location>
        <begin position="509"/>
        <end position="603"/>
    </location>
</feature>
<dbReference type="InterPro" id="IPR036116">
    <property type="entry name" value="FN3_sf"/>
</dbReference>
<keyword evidence="2 9" id="KW-0812">Transmembrane</keyword>
<dbReference type="GO" id="GO:0043010">
    <property type="term" value="P:camera-type eye development"/>
    <property type="evidence" value="ECO:0007669"/>
    <property type="project" value="Ensembl"/>
</dbReference>
<dbReference type="STRING" id="8010.ENSELUP00000041617"/>
<dbReference type="Pfam" id="PF06328">
    <property type="entry name" value="Lep_receptor_Ig"/>
    <property type="match status" value="1"/>
</dbReference>
<dbReference type="Pfam" id="PF00041">
    <property type="entry name" value="fn3"/>
    <property type="match status" value="1"/>
</dbReference>
<evidence type="ECO:0000259" key="11">
    <source>
        <dbReference type="PROSITE" id="PS50853"/>
    </source>
</evidence>
<dbReference type="GO" id="GO:0009749">
    <property type="term" value="P:response to glucose"/>
    <property type="evidence" value="ECO:0007669"/>
    <property type="project" value="Ensembl"/>
</dbReference>
<reference evidence="13" key="1">
    <citation type="journal article" date="2014" name="PLoS ONE">
        <title>The genome and linkage map of the northern pike (Esox lucius): conserved synteny revealed between the salmonid sister group and the Neoteleostei.</title>
        <authorList>
            <person name="Rondeau E.B."/>
            <person name="Minkley D.R."/>
            <person name="Leong J.S."/>
            <person name="Messmer A.M."/>
            <person name="Jantzen J.R."/>
            <person name="von Schalburg K.R."/>
            <person name="Lemon C."/>
            <person name="Bird N.H."/>
            <person name="Koop B.F."/>
        </authorList>
    </citation>
    <scope>NUCLEOTIDE SEQUENCE</scope>
</reference>
<feature type="compositionally biased region" description="Basic and acidic residues" evidence="8">
    <location>
        <begin position="894"/>
        <end position="907"/>
    </location>
</feature>
<dbReference type="GO" id="GO:0060828">
    <property type="term" value="P:regulation of canonical Wnt signaling pathway"/>
    <property type="evidence" value="ECO:0007669"/>
    <property type="project" value="Ensembl"/>
</dbReference>
<keyword evidence="13" id="KW-1185">Reference proteome</keyword>
<evidence type="ECO:0000256" key="9">
    <source>
        <dbReference type="SAM" id="Phobius"/>
    </source>
</evidence>
<gene>
    <name evidence="12" type="primary">LEPR</name>
</gene>
<evidence type="ECO:0000256" key="2">
    <source>
        <dbReference type="ARBA" id="ARBA00022692"/>
    </source>
</evidence>
<dbReference type="GO" id="GO:0003323">
    <property type="term" value="P:type B pancreatic cell development"/>
    <property type="evidence" value="ECO:0007669"/>
    <property type="project" value="Ensembl"/>
</dbReference>
<dbReference type="GO" id="GO:0030728">
    <property type="term" value="P:ovulation"/>
    <property type="evidence" value="ECO:0007669"/>
    <property type="project" value="Ensembl"/>
</dbReference>
<keyword evidence="3 10" id="KW-0732">Signal</keyword>
<dbReference type="GO" id="GO:0046427">
    <property type="term" value="P:positive regulation of receptor signaling pathway via JAK-STAT"/>
    <property type="evidence" value="ECO:0007669"/>
    <property type="project" value="TreeGrafter"/>
</dbReference>
<dbReference type="AlphaFoldDB" id="A0A3P9ALI2"/>
<name>A0A3P9ALI2_ESOLU</name>
<dbReference type="GeneTree" id="ENSGT00730000111209"/>
<dbReference type="InterPro" id="IPR041182">
    <property type="entry name" value="LEP-R_IGD"/>
</dbReference>
<dbReference type="GO" id="GO:0001556">
    <property type="term" value="P:oocyte maturation"/>
    <property type="evidence" value="ECO:0007669"/>
    <property type="project" value="Ensembl"/>
</dbReference>
<sequence length="1167" mass="129242">MKILSTMLTFLVHIIIIISHAAGSVGSVKESSDGNLLDLPWLAELCCASPADPHHQEGDGNDRGSAGFWEEPSDSGQTHTPPCLFRNSTSTPGPPQETEARGATCWDILCRVDETGEHLICDLNHSVTSTSSSSQTSLEVSLHCLVTQPDREVHTTHGTERMNCVGEDSITCSVAFHTLSGVAVVTANVSSPPAGPSVMLSILLRLGPPLKLTHTQTQDGELVLSWSYPIPHPNASTVPLNYEVRFNTSQNMSDPNWKHLKVARNHWVSLTGLRPGLTYHVQVRYYHPALPHLLSDWSQPHYIYLENVTYVPERVVASIGDGVTLYCVFNNHRVNARMAVWLQNDDVVPQRQYTAVNDRVSKITVGPSEQRLYDTLKCCQPSGEKYICNYRYATIFIKDPVIDISCVTNGDLDAMTCSWNSTQIQLNFLSMVADLSCDAMREAERLGESVTVVRQTKCVSSGGRKLKSCTLQPIRVTSCYKLWMEAKTDNGTRSLPVYITPIDHVKPQPPSGLSAESLSSGVLKLLWEAPGLQLNGLLYQVRYALSTGKAKPSWKVLESQSELLADVPEPDVCAVYNVQVRCIYVNSTGTWSDWSDSVFTMPHNSRAPDQGPDFWRVFQEDPAKAHTNVTLLFKYFTIVEPTYCVEGLVVQHQASGGVVTEEHIGRVSTYSFEWKDEVHFVTVKAQNSQGISTGNTNMTLNRHLKGQCMQSFSASRLNSSCVVLSWSLLTGRSVPSSLVVEWWGQRYQEGQGEPSEGRKRWTRLPPEQLLYLHGSFYGFEEYVFILYPVFVDGEGEPMYTKVFREDDTGPAAFILLIIIAILSVVLFVTLVISQNHMKTFIWKDVPNPYNCSWAQGMDFKKAETMEQLFRYPEGLPAWPLLLASETISQAAIIEKNDPTAPDKERVLKPAIDSSPLQEDETPKPPEHPRLPEVSAHLQEDETPKPPEHPRLPEVSAHLQEDETPKPPEHPRLPEVSAQLSVIYSTVLPSNDRHHPFKQAASLSSSSDDGNFSANNSDISDSFPGGLWELENSLAGESDMDPQIFSYHTVALYSETLGPEDVALTVVSGGGRGGVDAKDQYHAGMECLKDWVQEEEGAVLPKDGVVLGKEGFSVEYDCLLGGQEALFSVPSEEVMAVGMGIRSDPLYLPQFHTSPSKLLKAQDSAPRL</sequence>
<keyword evidence="4 9" id="KW-1133">Transmembrane helix</keyword>
<feature type="chain" id="PRO_5044343000" description="Fibronectin type-III domain-containing protein" evidence="10">
    <location>
        <begin position="24"/>
        <end position="1167"/>
    </location>
</feature>
<feature type="compositionally biased region" description="Basic and acidic residues" evidence="8">
    <location>
        <begin position="920"/>
        <end position="930"/>
    </location>
</feature>
<reference evidence="12" key="4">
    <citation type="submission" date="2025-09" db="UniProtKB">
        <authorList>
            <consortium name="Ensembl"/>
        </authorList>
    </citation>
    <scope>IDENTIFICATION</scope>
</reference>
<dbReference type="PROSITE" id="PS50853">
    <property type="entry name" value="FN3"/>
    <property type="match status" value="2"/>
</dbReference>
<dbReference type="Ensembl" id="ENSELUT00000034946.3">
    <property type="protein sequence ID" value="ENSELUP00000041617.2"/>
    <property type="gene ID" value="ENSELUG00000022567.3"/>
</dbReference>
<feature type="region of interest" description="Disordered" evidence="8">
    <location>
        <begin position="52"/>
        <end position="99"/>
    </location>
</feature>
<dbReference type="PANTHER" id="PTHR23037">
    <property type="entry name" value="CYTOKINE RECEPTOR"/>
    <property type="match status" value="1"/>
</dbReference>
<dbReference type="SMART" id="SM00060">
    <property type="entry name" value="FN3"/>
    <property type="match status" value="3"/>
</dbReference>
<organism evidence="12 13">
    <name type="scientific">Esox lucius</name>
    <name type="common">Northern pike</name>
    <dbReference type="NCBI Taxonomy" id="8010"/>
    <lineage>
        <taxon>Eukaryota</taxon>
        <taxon>Metazoa</taxon>
        <taxon>Chordata</taxon>
        <taxon>Craniata</taxon>
        <taxon>Vertebrata</taxon>
        <taxon>Euteleostomi</taxon>
        <taxon>Actinopterygii</taxon>
        <taxon>Neopterygii</taxon>
        <taxon>Teleostei</taxon>
        <taxon>Protacanthopterygii</taxon>
        <taxon>Esociformes</taxon>
        <taxon>Esocidae</taxon>
        <taxon>Esox</taxon>
    </lineage>
</organism>
<keyword evidence="5 9" id="KW-0472">Membrane</keyword>
<feature type="compositionally biased region" description="Polar residues" evidence="8">
    <location>
        <begin position="74"/>
        <end position="91"/>
    </location>
</feature>
<evidence type="ECO:0000256" key="5">
    <source>
        <dbReference type="ARBA" id="ARBA00023136"/>
    </source>
</evidence>
<feature type="domain" description="Fibronectin type-III" evidence="11">
    <location>
        <begin position="208"/>
        <end position="308"/>
    </location>
</feature>
<evidence type="ECO:0000313" key="13">
    <source>
        <dbReference type="Proteomes" id="UP000265140"/>
    </source>
</evidence>